<feature type="compositionally biased region" description="Polar residues" evidence="1">
    <location>
        <begin position="260"/>
        <end position="273"/>
    </location>
</feature>
<evidence type="ECO:0000256" key="1">
    <source>
        <dbReference type="SAM" id="MobiDB-lite"/>
    </source>
</evidence>
<evidence type="ECO:0000313" key="3">
    <source>
        <dbReference type="Proteomes" id="UP000799118"/>
    </source>
</evidence>
<name>A0A6A4IUJ4_9AGAR</name>
<reference evidence="2" key="1">
    <citation type="journal article" date="2019" name="Environ. Microbiol.">
        <title>Fungal ecological strategies reflected in gene transcription - a case study of two litter decomposers.</title>
        <authorList>
            <person name="Barbi F."/>
            <person name="Kohler A."/>
            <person name="Barry K."/>
            <person name="Baskaran P."/>
            <person name="Daum C."/>
            <person name="Fauchery L."/>
            <person name="Ihrmark K."/>
            <person name="Kuo A."/>
            <person name="LaButti K."/>
            <person name="Lipzen A."/>
            <person name="Morin E."/>
            <person name="Grigoriev I.V."/>
            <person name="Henrissat B."/>
            <person name="Lindahl B."/>
            <person name="Martin F."/>
        </authorList>
    </citation>
    <scope>NUCLEOTIDE SEQUENCE</scope>
    <source>
        <strain evidence="2">JB14</strain>
    </source>
</reference>
<dbReference type="Proteomes" id="UP000799118">
    <property type="component" value="Unassembled WGS sequence"/>
</dbReference>
<dbReference type="AlphaFoldDB" id="A0A6A4IUJ4"/>
<protein>
    <submittedName>
        <fullName evidence="2">Uncharacterized protein</fullName>
    </submittedName>
</protein>
<proteinExistence type="predicted"/>
<feature type="region of interest" description="Disordered" evidence="1">
    <location>
        <begin position="228"/>
        <end position="312"/>
    </location>
</feature>
<feature type="compositionally biased region" description="Low complexity" evidence="1">
    <location>
        <begin position="274"/>
        <end position="300"/>
    </location>
</feature>
<accession>A0A6A4IUJ4</accession>
<gene>
    <name evidence="2" type="ORF">BT96DRAFT_982987</name>
</gene>
<dbReference type="EMBL" id="ML769383">
    <property type="protein sequence ID" value="KAE9411214.1"/>
    <property type="molecule type" value="Genomic_DNA"/>
</dbReference>
<dbReference type="OrthoDB" id="3364736at2759"/>
<organism evidence="2 3">
    <name type="scientific">Gymnopus androsaceus JB14</name>
    <dbReference type="NCBI Taxonomy" id="1447944"/>
    <lineage>
        <taxon>Eukaryota</taxon>
        <taxon>Fungi</taxon>
        <taxon>Dikarya</taxon>
        <taxon>Basidiomycota</taxon>
        <taxon>Agaricomycotina</taxon>
        <taxon>Agaricomycetes</taxon>
        <taxon>Agaricomycetidae</taxon>
        <taxon>Agaricales</taxon>
        <taxon>Marasmiineae</taxon>
        <taxon>Omphalotaceae</taxon>
        <taxon>Gymnopus</taxon>
    </lineage>
</organism>
<sequence length="368" mass="40687">MSHSITTTATYMLLKYSRSYPQTPHDSNSEWQHFTKPVIKLILDVKKSSTKGELESVLLRIIWSMEGPNLQDRNEITFENFDLLSFSSFPSRQVDKQQGGLPLKAVYRDSVVGIRYLDLSQWGELSLRRHKDASHPDLISIDFIDSISSVCPSKPNTTAGAQAHNPQIMAAPSILHHSVVNSISHPPFPLGALPAHAEMFSAMAPSHRLSSYPTTHFNHPVTYTSGMPMPISSSPMPINRQAPPTSSSPPLPPSSGKSPFQFSASQTHPHSQLSSSYTPTPQPEYPYYSQPQPSPASTSTGISPKEPRTGTLEKEVQTMEVQTSEQFILALREATSLYQLPHSTLEKLIGDVVREDGLRWKTCPRCGG</sequence>
<keyword evidence="3" id="KW-1185">Reference proteome</keyword>
<feature type="compositionally biased region" description="Low complexity" evidence="1">
    <location>
        <begin position="228"/>
        <end position="238"/>
    </location>
</feature>
<evidence type="ECO:0000313" key="2">
    <source>
        <dbReference type="EMBL" id="KAE9411214.1"/>
    </source>
</evidence>